<dbReference type="NCBIfam" id="TIGR01258">
    <property type="entry name" value="pgm_1"/>
    <property type="match status" value="1"/>
</dbReference>
<evidence type="ECO:0000256" key="9">
    <source>
        <dbReference type="PIRSR" id="PIRSR613078-3"/>
    </source>
</evidence>
<feature type="binding site" evidence="6 8">
    <location>
        <begin position="8"/>
        <end position="15"/>
    </location>
    <ligand>
        <name>substrate</name>
    </ligand>
</feature>
<feature type="binding site" evidence="6 8">
    <location>
        <position position="60"/>
    </location>
    <ligand>
        <name>substrate</name>
    </ligand>
</feature>
<dbReference type="SMART" id="SM00855">
    <property type="entry name" value="PGAM"/>
    <property type="match status" value="1"/>
</dbReference>
<dbReference type="FunFam" id="3.40.50.1240:FF:000003">
    <property type="entry name" value="2,3-bisphosphoglycerate-dependent phosphoglycerate mutase"/>
    <property type="match status" value="1"/>
</dbReference>
<keyword evidence="12" id="KW-1185">Reference proteome</keyword>
<dbReference type="AlphaFoldDB" id="A0A7Y0K7T2"/>
<evidence type="ECO:0000256" key="4">
    <source>
        <dbReference type="ARBA" id="ARBA00023152"/>
    </source>
</evidence>
<evidence type="ECO:0000256" key="2">
    <source>
        <dbReference type="ARBA" id="ARBA00006717"/>
    </source>
</evidence>
<dbReference type="GO" id="GO:0004619">
    <property type="term" value="F:phosphoglycerate mutase activity"/>
    <property type="evidence" value="ECO:0007669"/>
    <property type="project" value="UniProtKB-UniRule"/>
</dbReference>
<evidence type="ECO:0000256" key="10">
    <source>
        <dbReference type="RuleBase" id="RU004512"/>
    </source>
</evidence>
<dbReference type="NCBIfam" id="NF010713">
    <property type="entry name" value="PRK14115.1"/>
    <property type="match status" value="1"/>
</dbReference>
<feature type="binding site" evidence="6 8">
    <location>
        <begin position="21"/>
        <end position="22"/>
    </location>
    <ligand>
        <name>substrate</name>
    </ligand>
</feature>
<dbReference type="EC" id="5.4.2.11" evidence="6 10"/>
<dbReference type="SUPFAM" id="SSF53254">
    <property type="entry name" value="Phosphoglycerate mutase-like"/>
    <property type="match status" value="1"/>
</dbReference>
<keyword evidence="5 6" id="KW-0413">Isomerase</keyword>
<dbReference type="GO" id="GO:0006094">
    <property type="term" value="P:gluconeogenesis"/>
    <property type="evidence" value="ECO:0007669"/>
    <property type="project" value="UniProtKB-UniRule"/>
</dbReference>
<evidence type="ECO:0000256" key="6">
    <source>
        <dbReference type="HAMAP-Rule" id="MF_01039"/>
    </source>
</evidence>
<feature type="site" description="Transition state stabilizer" evidence="6 9">
    <location>
        <position position="182"/>
    </location>
</feature>
<feature type="binding site" evidence="6 8">
    <location>
        <position position="98"/>
    </location>
    <ligand>
        <name>substrate</name>
    </ligand>
</feature>
<keyword evidence="3 6" id="KW-0312">Gluconeogenesis</keyword>
<evidence type="ECO:0000256" key="8">
    <source>
        <dbReference type="PIRSR" id="PIRSR613078-2"/>
    </source>
</evidence>
<accession>A0A7Y0K7T2</accession>
<evidence type="ECO:0000256" key="5">
    <source>
        <dbReference type="ARBA" id="ARBA00023235"/>
    </source>
</evidence>
<dbReference type="EMBL" id="JABBPK010000001">
    <property type="protein sequence ID" value="NMO77412.1"/>
    <property type="molecule type" value="Genomic_DNA"/>
</dbReference>
<dbReference type="Gene3D" id="3.40.50.1240">
    <property type="entry name" value="Phosphoglycerate mutase-like"/>
    <property type="match status" value="1"/>
</dbReference>
<dbReference type="PROSITE" id="PS00175">
    <property type="entry name" value="PG_MUTASE"/>
    <property type="match status" value="1"/>
</dbReference>
<evidence type="ECO:0000313" key="12">
    <source>
        <dbReference type="Proteomes" id="UP000588491"/>
    </source>
</evidence>
<feature type="active site" description="Proton donor/acceptor" evidence="6 7">
    <location>
        <position position="87"/>
    </location>
</feature>
<dbReference type="Proteomes" id="UP000588491">
    <property type="component" value="Unassembled WGS sequence"/>
</dbReference>
<comment type="caution">
    <text evidence="11">The sequence shown here is derived from an EMBL/GenBank/DDBJ whole genome shotgun (WGS) entry which is preliminary data.</text>
</comment>
<name>A0A7Y0K7T2_9BACI</name>
<reference evidence="11 12" key="1">
    <citation type="submission" date="2020-04" db="EMBL/GenBank/DDBJ databases">
        <title>Bacillus sp. UniB3 isolated from commercial digestive syrup.</title>
        <authorList>
            <person name="Thorat V."/>
            <person name="Kirdat K."/>
            <person name="Tiwarekar B."/>
            <person name="Yadav A."/>
        </authorList>
    </citation>
    <scope>NUCLEOTIDE SEQUENCE [LARGE SCALE GENOMIC DNA]</scope>
    <source>
        <strain evidence="11 12">UniB3</strain>
    </source>
</reference>
<feature type="binding site" evidence="6 8">
    <location>
        <begin position="183"/>
        <end position="184"/>
    </location>
    <ligand>
        <name>substrate</name>
    </ligand>
</feature>
<dbReference type="InterPro" id="IPR013078">
    <property type="entry name" value="His_Pase_superF_clade-1"/>
</dbReference>
<comment type="catalytic activity">
    <reaction evidence="1 6 10">
        <text>(2R)-2-phosphoglycerate = (2R)-3-phosphoglycerate</text>
        <dbReference type="Rhea" id="RHEA:15901"/>
        <dbReference type="ChEBI" id="CHEBI:58272"/>
        <dbReference type="ChEBI" id="CHEBI:58289"/>
        <dbReference type="EC" id="5.4.2.11"/>
    </reaction>
</comment>
<dbReference type="RefSeq" id="WP_101730006.1">
    <property type="nucleotide sequence ID" value="NZ_JABBPK010000001.1"/>
</dbReference>
<dbReference type="Pfam" id="PF00300">
    <property type="entry name" value="His_Phos_1"/>
    <property type="match status" value="1"/>
</dbReference>
<dbReference type="InterPro" id="IPR029033">
    <property type="entry name" value="His_PPase_superfam"/>
</dbReference>
<feature type="active site" description="Tele-phosphohistidine intermediate" evidence="6 7">
    <location>
        <position position="9"/>
    </location>
</feature>
<dbReference type="HAMAP" id="MF_01039">
    <property type="entry name" value="PGAM_GpmA"/>
    <property type="match status" value="1"/>
</dbReference>
<dbReference type="CDD" id="cd07067">
    <property type="entry name" value="HP_PGM_like"/>
    <property type="match status" value="1"/>
</dbReference>
<proteinExistence type="inferred from homology"/>
<comment type="pathway">
    <text evidence="6 10">Carbohydrate degradation; glycolysis; pyruvate from D-glyceraldehyde 3-phosphate: step 3/5.</text>
</comment>
<evidence type="ECO:0000256" key="3">
    <source>
        <dbReference type="ARBA" id="ARBA00022432"/>
    </source>
</evidence>
<comment type="function">
    <text evidence="6 10">Catalyzes the interconversion of 2-phosphoglycerate and 3-phosphoglycerate.</text>
</comment>
<dbReference type="InterPro" id="IPR001345">
    <property type="entry name" value="PG/BPGM_mutase_AS"/>
</dbReference>
<evidence type="ECO:0000256" key="1">
    <source>
        <dbReference type="ARBA" id="ARBA00000380"/>
    </source>
</evidence>
<feature type="binding site" evidence="6 8">
    <location>
        <begin position="114"/>
        <end position="115"/>
    </location>
    <ligand>
        <name>substrate</name>
    </ligand>
</feature>
<dbReference type="PANTHER" id="PTHR11931">
    <property type="entry name" value="PHOSPHOGLYCERATE MUTASE"/>
    <property type="match status" value="1"/>
</dbReference>
<dbReference type="InterPro" id="IPR005952">
    <property type="entry name" value="Phosphogly_mut1"/>
</dbReference>
<feature type="binding site" evidence="6 8">
    <location>
        <begin position="87"/>
        <end position="90"/>
    </location>
    <ligand>
        <name>substrate</name>
    </ligand>
</feature>
<evidence type="ECO:0000313" key="11">
    <source>
        <dbReference type="EMBL" id="NMO77412.1"/>
    </source>
</evidence>
<evidence type="ECO:0000256" key="7">
    <source>
        <dbReference type="PIRSR" id="PIRSR613078-1"/>
    </source>
</evidence>
<sequence length="263" mass="30287">MPKLVLIRHGESLWNVENRFTGWTDVDLSETGLTEAREAGIILNSNGYTFDIAYTSYLKRAIHTLWIILAEMDSMWIPVYKTWKLNERHYGALQGLNKAETAEQYGLDQVQKWRRSMDIKPPALSKDDPRYTINDPRYRELKDGEFPLAESLADTEKRVLTFWNEEIAPVLKENKKVIITAHGNTLRAIIQYLDNISPDGIASLNIPTSIPLVYELDDNTLKPIRHYYLDMKGEVPANVIPKHIPIELLDKEVKSKAINTHEE</sequence>
<organism evidence="11 12">
    <name type="scientific">Niallia alba</name>
    <dbReference type="NCBI Taxonomy" id="2729105"/>
    <lineage>
        <taxon>Bacteria</taxon>
        <taxon>Bacillati</taxon>
        <taxon>Bacillota</taxon>
        <taxon>Bacilli</taxon>
        <taxon>Bacillales</taxon>
        <taxon>Bacillaceae</taxon>
        <taxon>Niallia</taxon>
    </lineage>
</organism>
<dbReference type="GO" id="GO:0006096">
    <property type="term" value="P:glycolytic process"/>
    <property type="evidence" value="ECO:0007669"/>
    <property type="project" value="UniProtKB-UniRule"/>
</dbReference>
<comment type="similarity">
    <text evidence="2 6">Belongs to the phosphoglycerate mutase family. BPG-dependent PGAM subfamily.</text>
</comment>
<keyword evidence="4 6" id="KW-0324">Glycolysis</keyword>
<gene>
    <name evidence="6 11" type="primary">gpmA</name>
    <name evidence="11" type="ORF">HHU08_10410</name>
</gene>
<protein>
    <recommendedName>
        <fullName evidence="6 10">2,3-bisphosphoglycerate-dependent phosphoglycerate mutase</fullName>
        <shortName evidence="6">BPG-dependent PGAM</shortName>
        <shortName evidence="6">PGAM</shortName>
        <shortName evidence="6">Phosphoglyceromutase</shortName>
        <shortName evidence="6">dPGM</shortName>
        <ecNumber evidence="6 10">5.4.2.11</ecNumber>
    </recommendedName>
</protein>
<dbReference type="UniPathway" id="UPA00109">
    <property type="reaction ID" value="UER00186"/>
</dbReference>